<evidence type="ECO:0000256" key="2">
    <source>
        <dbReference type="ARBA" id="ARBA00022980"/>
    </source>
</evidence>
<dbReference type="HAMAP" id="MF_00508">
    <property type="entry name" value="Ribosomal_uS10"/>
    <property type="match status" value="1"/>
</dbReference>
<accession>A0A2G9XC20</accession>
<evidence type="ECO:0000259" key="5">
    <source>
        <dbReference type="SMART" id="SM01403"/>
    </source>
</evidence>
<dbReference type="GO" id="GO:0006412">
    <property type="term" value="P:translation"/>
    <property type="evidence" value="ECO:0007669"/>
    <property type="project" value="UniProtKB-UniRule"/>
</dbReference>
<dbReference type="GO" id="GO:1990904">
    <property type="term" value="C:ribonucleoprotein complex"/>
    <property type="evidence" value="ECO:0007669"/>
    <property type="project" value="UniProtKB-KW"/>
</dbReference>
<dbReference type="Pfam" id="PF00338">
    <property type="entry name" value="Ribosomal_S10"/>
    <property type="match status" value="1"/>
</dbReference>
<dbReference type="InterPro" id="IPR018268">
    <property type="entry name" value="Ribosomal_uS10_CS"/>
</dbReference>
<evidence type="ECO:0000313" key="7">
    <source>
        <dbReference type="Proteomes" id="UP000231388"/>
    </source>
</evidence>
<protein>
    <recommendedName>
        <fullName evidence="4">Small ribosomal subunit protein uS10</fullName>
    </recommendedName>
</protein>
<dbReference type="AlphaFoldDB" id="A0A2G9XC20"/>
<dbReference type="SUPFAM" id="SSF54999">
    <property type="entry name" value="Ribosomal protein S10"/>
    <property type="match status" value="1"/>
</dbReference>
<comment type="similarity">
    <text evidence="1 4">Belongs to the universal ribosomal protein uS10 family.</text>
</comment>
<reference evidence="6 7" key="1">
    <citation type="submission" date="2017-09" db="EMBL/GenBank/DDBJ databases">
        <title>Depth-based differentiation of microbial function through sediment-hosted aquifers and enrichment of novel symbionts in the deep terrestrial subsurface.</title>
        <authorList>
            <person name="Probst A.J."/>
            <person name="Ladd B."/>
            <person name="Jarett J.K."/>
            <person name="Geller-Mcgrath D.E."/>
            <person name="Sieber C.M."/>
            <person name="Emerson J.B."/>
            <person name="Anantharaman K."/>
            <person name="Thomas B.C."/>
            <person name="Malmstrom R."/>
            <person name="Stieglmeier M."/>
            <person name="Klingl A."/>
            <person name="Woyke T."/>
            <person name="Ryan C.M."/>
            <person name="Banfield J.F."/>
        </authorList>
    </citation>
    <scope>NUCLEOTIDE SEQUENCE [LARGE SCALE GENOMIC DNA]</scope>
    <source>
        <strain evidence="6">CG23_combo_of_CG06-09_8_20_14_all_40_14</strain>
    </source>
</reference>
<comment type="subunit">
    <text evidence="4">Part of the 30S ribosomal subunit.</text>
</comment>
<dbReference type="InterPro" id="IPR001848">
    <property type="entry name" value="Ribosomal_uS10"/>
</dbReference>
<comment type="function">
    <text evidence="4">Involved in the binding of tRNA to the ribosomes.</text>
</comment>
<dbReference type="FunFam" id="3.30.70.600:FF:000003">
    <property type="entry name" value="30S ribosomal protein S10"/>
    <property type="match status" value="1"/>
</dbReference>
<name>A0A2G9XC20_UNCKA</name>
<proteinExistence type="inferred from homology"/>
<dbReference type="GO" id="GO:0000049">
    <property type="term" value="F:tRNA binding"/>
    <property type="evidence" value="ECO:0007669"/>
    <property type="project" value="UniProtKB-UniRule"/>
</dbReference>
<comment type="caution">
    <text evidence="6">The sequence shown here is derived from an EMBL/GenBank/DDBJ whole genome shotgun (WGS) entry which is preliminary data.</text>
</comment>
<dbReference type="GO" id="GO:0005840">
    <property type="term" value="C:ribosome"/>
    <property type="evidence" value="ECO:0007669"/>
    <property type="project" value="UniProtKB-KW"/>
</dbReference>
<dbReference type="PROSITE" id="PS00361">
    <property type="entry name" value="RIBOSOMAL_S10"/>
    <property type="match status" value="1"/>
</dbReference>
<evidence type="ECO:0000256" key="3">
    <source>
        <dbReference type="ARBA" id="ARBA00023274"/>
    </source>
</evidence>
<gene>
    <name evidence="4" type="primary">rpsJ</name>
    <name evidence="6" type="ORF">COX53_02210</name>
</gene>
<dbReference type="SMART" id="SM01403">
    <property type="entry name" value="Ribosomal_S10"/>
    <property type="match status" value="1"/>
</dbReference>
<dbReference type="PANTHER" id="PTHR11700">
    <property type="entry name" value="30S RIBOSOMAL PROTEIN S10 FAMILY MEMBER"/>
    <property type="match status" value="1"/>
</dbReference>
<dbReference type="PRINTS" id="PR00971">
    <property type="entry name" value="RIBOSOMALS10"/>
</dbReference>
<dbReference type="Gene3D" id="3.30.70.600">
    <property type="entry name" value="Ribosomal protein S10 domain"/>
    <property type="match status" value="1"/>
</dbReference>
<dbReference type="EMBL" id="PCQY01000027">
    <property type="protein sequence ID" value="PIP04509.1"/>
    <property type="molecule type" value="Genomic_DNA"/>
</dbReference>
<evidence type="ECO:0000256" key="4">
    <source>
        <dbReference type="HAMAP-Rule" id="MF_00508"/>
    </source>
</evidence>
<dbReference type="Proteomes" id="UP000231388">
    <property type="component" value="Unassembled WGS sequence"/>
</dbReference>
<keyword evidence="2 4" id="KW-0689">Ribosomal protein</keyword>
<sequence>MVKGKIRVRIKGYDTKVVDESTAKIVDTAIRTGAKVAGPVPLPTKLEKITVISGPHIDKRSGEHFEVRTHIRLIDILEPTASTVDQLSHLSLPSGVGIEISA</sequence>
<keyword evidence="3 4" id="KW-0687">Ribonucleoprotein</keyword>
<evidence type="ECO:0000313" key="6">
    <source>
        <dbReference type="EMBL" id="PIP04509.1"/>
    </source>
</evidence>
<dbReference type="NCBIfam" id="TIGR01049">
    <property type="entry name" value="rpsJ_bact"/>
    <property type="match status" value="1"/>
</dbReference>
<dbReference type="InterPro" id="IPR027486">
    <property type="entry name" value="Ribosomal_uS10_dom"/>
</dbReference>
<organism evidence="6 7">
    <name type="scientific">candidate division WWE3 bacterium CG23_combo_of_CG06-09_8_20_14_all_40_14</name>
    <dbReference type="NCBI Taxonomy" id="1975095"/>
    <lineage>
        <taxon>Bacteria</taxon>
        <taxon>Katanobacteria</taxon>
    </lineage>
</organism>
<dbReference type="GO" id="GO:0003735">
    <property type="term" value="F:structural constituent of ribosome"/>
    <property type="evidence" value="ECO:0007669"/>
    <property type="project" value="InterPro"/>
</dbReference>
<dbReference type="NCBIfam" id="NF001861">
    <property type="entry name" value="PRK00596.1"/>
    <property type="match status" value="1"/>
</dbReference>
<evidence type="ECO:0000256" key="1">
    <source>
        <dbReference type="ARBA" id="ARBA00007102"/>
    </source>
</evidence>
<feature type="domain" description="Small ribosomal subunit protein uS10" evidence="5">
    <location>
        <begin position="7"/>
        <end position="101"/>
    </location>
</feature>
<dbReference type="InterPro" id="IPR036838">
    <property type="entry name" value="Ribosomal_uS10_dom_sf"/>
</dbReference>